<dbReference type="InterPro" id="IPR000600">
    <property type="entry name" value="ROK"/>
</dbReference>
<dbReference type="GO" id="GO:0016301">
    <property type="term" value="F:kinase activity"/>
    <property type="evidence" value="ECO:0007669"/>
    <property type="project" value="UniProtKB-KW"/>
</dbReference>
<dbReference type="EMBL" id="JAGIOD010000001">
    <property type="protein sequence ID" value="MBP2380175.1"/>
    <property type="molecule type" value="Genomic_DNA"/>
</dbReference>
<dbReference type="Gene3D" id="1.10.10.10">
    <property type="entry name" value="Winged helix-like DNA-binding domain superfamily/Winged helix DNA-binding domain"/>
    <property type="match status" value="1"/>
</dbReference>
<dbReference type="SUPFAM" id="SSF46785">
    <property type="entry name" value="Winged helix' DNA-binding domain"/>
    <property type="match status" value="1"/>
</dbReference>
<organism evidence="2 3">
    <name type="scientific">Brachybacterium sacelli</name>
    <dbReference type="NCBI Taxonomy" id="173364"/>
    <lineage>
        <taxon>Bacteria</taxon>
        <taxon>Bacillati</taxon>
        <taxon>Actinomycetota</taxon>
        <taxon>Actinomycetes</taxon>
        <taxon>Micrococcales</taxon>
        <taxon>Dermabacteraceae</taxon>
        <taxon>Brachybacterium</taxon>
    </lineage>
</organism>
<comment type="similarity">
    <text evidence="1">Belongs to the ROK (NagC/XylR) family.</text>
</comment>
<dbReference type="PROSITE" id="PS01125">
    <property type="entry name" value="ROK"/>
    <property type="match status" value="1"/>
</dbReference>
<evidence type="ECO:0000256" key="1">
    <source>
        <dbReference type="ARBA" id="ARBA00006479"/>
    </source>
</evidence>
<sequence>MHSPGAAAVRSRWRHEDQILAALRRQGAMRRADLAAAVGISRTTLSEIVTDLIERGAVQVTSTDAAARRGSGRPAELLSLNPRSGQYLGIDIAHAAVHLAVVDASHQVIAAEQREIAPDAPWEERISLALAAITDMERAGTRLEALQGVGVGLPGPYSPSWSGDHAEARASSSAARRLVEDVVQERFGVGPLLDTNTRLAALAEALQRGEAEEDLVYMRVATGIGGGVVVDGRLVHGGRGLSGEFGHVTVHHEGRRCRCGKRGCLETVASLPAVLETCRGRGLDLATTEELQRAVGRADPVLEDALREAGTAAGKVLASTVLALNPTQLVVGGTLARIAPLFVQQIASTITFEVHPIDGARPEVRVSELGDSGGARGAIHALLHRSSLLVDYPGGLREASGG</sequence>
<protein>
    <submittedName>
        <fullName evidence="2">NBD/HSP70 family sugar kinase</fullName>
    </submittedName>
</protein>
<keyword evidence="2" id="KW-0418">Kinase</keyword>
<dbReference type="InterPro" id="IPR036388">
    <property type="entry name" value="WH-like_DNA-bd_sf"/>
</dbReference>
<dbReference type="PANTHER" id="PTHR18964">
    <property type="entry name" value="ROK (REPRESSOR, ORF, KINASE) FAMILY"/>
    <property type="match status" value="1"/>
</dbReference>
<dbReference type="Gene3D" id="3.30.420.40">
    <property type="match status" value="2"/>
</dbReference>
<dbReference type="Pfam" id="PF13412">
    <property type="entry name" value="HTH_24"/>
    <property type="match status" value="1"/>
</dbReference>
<dbReference type="RefSeq" id="WP_209897855.1">
    <property type="nucleotide sequence ID" value="NZ_BAAAJW010000006.1"/>
</dbReference>
<dbReference type="Proteomes" id="UP001519290">
    <property type="component" value="Unassembled WGS sequence"/>
</dbReference>
<name>A0ABS4WVF0_9MICO</name>
<evidence type="ECO:0000313" key="2">
    <source>
        <dbReference type="EMBL" id="MBP2380175.1"/>
    </source>
</evidence>
<accession>A0ABS4WVF0</accession>
<comment type="caution">
    <text evidence="2">The sequence shown here is derived from an EMBL/GenBank/DDBJ whole genome shotgun (WGS) entry which is preliminary data.</text>
</comment>
<dbReference type="PANTHER" id="PTHR18964:SF149">
    <property type="entry name" value="BIFUNCTIONAL UDP-N-ACETYLGLUCOSAMINE 2-EPIMERASE_N-ACETYLMANNOSAMINE KINASE"/>
    <property type="match status" value="1"/>
</dbReference>
<gene>
    <name evidence="2" type="ORF">JOF43_000132</name>
</gene>
<keyword evidence="2" id="KW-0808">Transferase</keyword>
<dbReference type="SUPFAM" id="SSF53067">
    <property type="entry name" value="Actin-like ATPase domain"/>
    <property type="match status" value="2"/>
</dbReference>
<dbReference type="Pfam" id="PF00480">
    <property type="entry name" value="ROK"/>
    <property type="match status" value="1"/>
</dbReference>
<dbReference type="InterPro" id="IPR036390">
    <property type="entry name" value="WH_DNA-bd_sf"/>
</dbReference>
<reference evidence="2 3" key="1">
    <citation type="submission" date="2021-03" db="EMBL/GenBank/DDBJ databases">
        <title>Sequencing the genomes of 1000 actinobacteria strains.</title>
        <authorList>
            <person name="Klenk H.-P."/>
        </authorList>
    </citation>
    <scope>NUCLEOTIDE SEQUENCE [LARGE SCALE GENOMIC DNA]</scope>
    <source>
        <strain evidence="2 3">DSM 14566</strain>
    </source>
</reference>
<proteinExistence type="inferred from homology"/>
<evidence type="ECO:0000313" key="3">
    <source>
        <dbReference type="Proteomes" id="UP001519290"/>
    </source>
</evidence>
<dbReference type="InterPro" id="IPR049874">
    <property type="entry name" value="ROK_cs"/>
</dbReference>
<keyword evidence="3" id="KW-1185">Reference proteome</keyword>
<dbReference type="InterPro" id="IPR043129">
    <property type="entry name" value="ATPase_NBD"/>
</dbReference>